<accession>A0A422MRK5</accession>
<dbReference type="EMBL" id="MKKU01001365">
    <property type="protein sequence ID" value="RNE95820.1"/>
    <property type="molecule type" value="Genomic_DNA"/>
</dbReference>
<dbReference type="InterPro" id="IPR046836">
    <property type="entry name" value="RHS_C"/>
</dbReference>
<gene>
    <name evidence="5" type="ORF">Tco025E_09904</name>
</gene>
<dbReference type="NCBIfam" id="TIGR01631">
    <property type="entry name" value="Trypano_RHS"/>
    <property type="match status" value="1"/>
</dbReference>
<dbReference type="Pfam" id="PF07999">
    <property type="entry name" value="RHSP"/>
    <property type="match status" value="1"/>
</dbReference>
<dbReference type="RefSeq" id="XP_029223165.1">
    <property type="nucleotide sequence ID" value="XM_029376707.1"/>
</dbReference>
<dbReference type="InterPro" id="IPR006518">
    <property type="entry name" value="Trypano_RHS"/>
</dbReference>
<feature type="domain" description="DUF7578" evidence="4">
    <location>
        <begin position="65"/>
        <end position="125"/>
    </location>
</feature>
<evidence type="ECO:0000259" key="4">
    <source>
        <dbReference type="Pfam" id="PF24466"/>
    </source>
</evidence>
<feature type="domain" description="Retrotransposon hot spot protein N-terminal" evidence="3">
    <location>
        <begin position="182"/>
        <end position="293"/>
    </location>
</feature>
<dbReference type="InterPro" id="IPR056000">
    <property type="entry name" value="DUF7578"/>
</dbReference>
<sequence length="361" mass="41279">MPRGNEEGTGQRSAERPRIERGSEEVEQTNDEVTRAAELQTQRQQKWTLTSTVKDVLLEGVDITEQMTLNDFIRKYVDPDFVPEGRNAMMEVFARRPERYVTDPEVREDILNSQAYQLLEDARKLAVQGVSSLAQWKEFPQKETVTLLAKGKLDAALAAAEKAESATRIQAVGMLPVPNGFYDSVLNAKCSHVLEFHEGEGRYRRVRMEVRAGQAPQELWEYRQDDLTFLPVEDAGQFVPPRPRLVILTSEQKWPYSLREEPLADCYVTREVHRVWRIVERDLNEWFTAREGELQGPMRRVLIGTPGIGKSMNVGSYLLYQMLRYGDSQLHVVVYSFGRNSAYVFDRATKKVTGYKGAGNV</sequence>
<evidence type="ECO:0000313" key="5">
    <source>
        <dbReference type="EMBL" id="RNE95820.1"/>
    </source>
</evidence>
<dbReference type="GeneID" id="40323515"/>
<name>A0A422MRK5_9TRYP</name>
<comment type="caution">
    <text evidence="5">The sequence shown here is derived from an EMBL/GenBank/DDBJ whole genome shotgun (WGS) entry which is preliminary data.</text>
</comment>
<feature type="domain" description="Retrotransposon hot spot protein,C-terminal" evidence="2">
    <location>
        <begin position="301"/>
        <end position="355"/>
    </location>
</feature>
<evidence type="ECO:0000256" key="1">
    <source>
        <dbReference type="SAM" id="MobiDB-lite"/>
    </source>
</evidence>
<dbReference type="Pfam" id="PF24466">
    <property type="entry name" value="DUF7578"/>
    <property type="match status" value="1"/>
</dbReference>
<dbReference type="Pfam" id="PF20445">
    <property type="entry name" value="RHS_N"/>
    <property type="match status" value="1"/>
</dbReference>
<proteinExistence type="predicted"/>
<feature type="region of interest" description="Disordered" evidence="1">
    <location>
        <begin position="1"/>
        <end position="32"/>
    </location>
</feature>
<dbReference type="InterPro" id="IPR046835">
    <property type="entry name" value="RHS_N"/>
</dbReference>
<evidence type="ECO:0000313" key="6">
    <source>
        <dbReference type="Proteomes" id="UP000284403"/>
    </source>
</evidence>
<feature type="compositionally biased region" description="Basic and acidic residues" evidence="1">
    <location>
        <begin position="13"/>
        <end position="24"/>
    </location>
</feature>
<dbReference type="AlphaFoldDB" id="A0A422MRK5"/>
<dbReference type="Proteomes" id="UP000284403">
    <property type="component" value="Unassembled WGS sequence"/>
</dbReference>
<protein>
    <submittedName>
        <fullName evidence="5">Retrotransposon hot spot (RHS) protein</fullName>
    </submittedName>
</protein>
<reference evidence="5 6" key="1">
    <citation type="journal article" date="2018" name="BMC Genomics">
        <title>Genomic comparison of Trypanosoma conorhini and Trypanosoma rangeli to Trypanosoma cruzi strains of high and low virulence.</title>
        <authorList>
            <person name="Bradwell K.R."/>
            <person name="Koparde V.N."/>
            <person name="Matveyev A.V."/>
            <person name="Serrano M.G."/>
            <person name="Alves J.M."/>
            <person name="Parikh H."/>
            <person name="Huang B."/>
            <person name="Lee V."/>
            <person name="Espinosa-Alvarez O."/>
            <person name="Ortiz P.A."/>
            <person name="Costa-Martins A.G."/>
            <person name="Teixeira M.M."/>
            <person name="Buck G.A."/>
        </authorList>
    </citation>
    <scope>NUCLEOTIDE SEQUENCE [LARGE SCALE GENOMIC DNA]</scope>
    <source>
        <strain evidence="5 6">025E</strain>
    </source>
</reference>
<keyword evidence="6" id="KW-1185">Reference proteome</keyword>
<organism evidence="5 6">
    <name type="scientific">Trypanosoma conorhini</name>
    <dbReference type="NCBI Taxonomy" id="83891"/>
    <lineage>
        <taxon>Eukaryota</taxon>
        <taxon>Discoba</taxon>
        <taxon>Euglenozoa</taxon>
        <taxon>Kinetoplastea</taxon>
        <taxon>Metakinetoplastina</taxon>
        <taxon>Trypanosomatida</taxon>
        <taxon>Trypanosomatidae</taxon>
        <taxon>Trypanosoma</taxon>
    </lineage>
</organism>
<evidence type="ECO:0000259" key="2">
    <source>
        <dbReference type="Pfam" id="PF07999"/>
    </source>
</evidence>
<evidence type="ECO:0000259" key="3">
    <source>
        <dbReference type="Pfam" id="PF20445"/>
    </source>
</evidence>